<dbReference type="AlphaFoldDB" id="A0A8S4EG10"/>
<dbReference type="InterPro" id="IPR043502">
    <property type="entry name" value="DNA/RNA_pol_sf"/>
</dbReference>
<protein>
    <submittedName>
        <fullName evidence="3">(diamondback moth) hypothetical protein</fullName>
    </submittedName>
</protein>
<dbReference type="InterPro" id="IPR000477">
    <property type="entry name" value="RT_dom"/>
</dbReference>
<feature type="domain" description="Reverse transcriptase" evidence="2">
    <location>
        <begin position="180"/>
        <end position="430"/>
    </location>
</feature>
<reference evidence="3" key="1">
    <citation type="submission" date="2020-11" db="EMBL/GenBank/DDBJ databases">
        <authorList>
            <person name="Whiteford S."/>
        </authorList>
    </citation>
    <scope>NUCLEOTIDE SEQUENCE</scope>
</reference>
<feature type="region of interest" description="Disordered" evidence="1">
    <location>
        <begin position="86"/>
        <end position="120"/>
    </location>
</feature>
<gene>
    <name evidence="3" type="ORF">PLXY2_LOCUS5639</name>
</gene>
<proteinExistence type="predicted"/>
<organism evidence="3 4">
    <name type="scientific">Plutella xylostella</name>
    <name type="common">Diamondback moth</name>
    <name type="synonym">Plutella maculipennis</name>
    <dbReference type="NCBI Taxonomy" id="51655"/>
    <lineage>
        <taxon>Eukaryota</taxon>
        <taxon>Metazoa</taxon>
        <taxon>Ecdysozoa</taxon>
        <taxon>Arthropoda</taxon>
        <taxon>Hexapoda</taxon>
        <taxon>Insecta</taxon>
        <taxon>Pterygota</taxon>
        <taxon>Neoptera</taxon>
        <taxon>Endopterygota</taxon>
        <taxon>Lepidoptera</taxon>
        <taxon>Glossata</taxon>
        <taxon>Ditrysia</taxon>
        <taxon>Yponomeutoidea</taxon>
        <taxon>Plutellidae</taxon>
        <taxon>Plutella</taxon>
    </lineage>
</organism>
<comment type="caution">
    <text evidence="3">The sequence shown here is derived from an EMBL/GenBank/DDBJ whole genome shotgun (WGS) entry which is preliminary data.</text>
</comment>
<dbReference type="Proteomes" id="UP000653454">
    <property type="component" value="Unassembled WGS sequence"/>
</dbReference>
<dbReference type="PANTHER" id="PTHR48462">
    <property type="entry name" value="PROTEIN, PUTATIVE-RELATED"/>
    <property type="match status" value="1"/>
</dbReference>
<dbReference type="PANTHER" id="PTHR48462:SF1">
    <property type="entry name" value="PROTEIN, PUTATIVE-RELATED"/>
    <property type="match status" value="1"/>
</dbReference>
<evidence type="ECO:0000259" key="2">
    <source>
        <dbReference type="PROSITE" id="PS50878"/>
    </source>
</evidence>
<dbReference type="InterPro" id="IPR011047">
    <property type="entry name" value="Quinoprotein_ADH-like_sf"/>
</dbReference>
<dbReference type="SUPFAM" id="SSF56672">
    <property type="entry name" value="DNA/RNA polymerases"/>
    <property type="match status" value="1"/>
</dbReference>
<dbReference type="InterPro" id="IPR043128">
    <property type="entry name" value="Rev_trsase/Diguanyl_cyclase"/>
</dbReference>
<dbReference type="GO" id="GO:0071897">
    <property type="term" value="P:DNA biosynthetic process"/>
    <property type="evidence" value="ECO:0007669"/>
    <property type="project" value="UniProtKB-ARBA"/>
</dbReference>
<sequence>MSLKIEGEVKVDSEPVVAAWSDKLFVGCEDGSIKVFIHNWDTVVSIPPDDLGIFHSYHPKEKYKIIETKISDGDIKGATQLMFSNDSVAPDTPETLQGLQSKHPPQPPSAQLPDAPASDSAPLQVLGTDVYGAIMSFRCGSTGGLDGLSPQHLKDLLASTGQAGETLLSNLTALINLMLAGKVNTLIAPLMYGARLCALNKKDGGIRPIAVGSTLRRIASKVCCRQILPKLSTYLQPLQLGFGSKGGCEAAVHALRTYIEHDGGEVVLKVDIKNAFNSIDRGTFLTEIKELTPEIYPYLWQCYSSPSNLIYNSNLIHSEVGCQQGDPLGPAIFSLAIHKTISSLKSKLNMWYLDDGTLGGESDTVLDDLRTLTDNMREIGLELNSSKCEIFIPSHISEARKSIIIQRFNSLAPNIKILDETSLRLLGAPIHEQSINNFISEKINSFTNKIPHLLKISKHMAFQIIRYSLFVPNFTYILRCSPIFKNKTILSDIDNLIQNSLSKILNLPFRDRDWLQASLPIRFGGIGVRKVSDVALPAFLSSTHSTLALYNKIIHPSLGVSEVSCCGEAKEAWQSICPGEALPENPHSQRLWDEPKCLSTGRHLLETSPNNTERARLLATAERESGLWLHALPSPNVGTFLDDRSFQTAIGLRLGMKIVQPHHCPCGAEVSQLGHHGLSCRRSAGRLSRHAALNDILRRALVSVNTPAVLEPAGVIRDDGKRPDGMSLIPWAHGRPLVWDATCVDTLAASHVPHTSRAAGAAAGTAENLKREKYRSLDSTYLFLPFGVETMGPWGPDAKSLVKEISSRLADVSGDKRAGAYLRQRLSLAIQRGNVASSFDGSLTPAASWAAHAVQPFALAAGGGRVYSASNDGGVRVWADDGSKVTELAIAGPDVGTLRIFGGDLYAGDEGGNVLIYNNNEEKARYNLLEEVKDIGLSGPFLFTVRDLDVIVTEIKPEESKTRFTTRHTMEGRAPLRVAGAALLAMARGGTALQLLDASVDTRFKKLHEVKVSDMIVTSLDVSGDFAWTAGWDGHVRRWRIAGDQLTPAGELNLGACVNALVATAPGEAYAVMTGGRIVRVKAD</sequence>
<keyword evidence="4" id="KW-1185">Reference proteome</keyword>
<evidence type="ECO:0000313" key="3">
    <source>
        <dbReference type="EMBL" id="CAG9114354.1"/>
    </source>
</evidence>
<dbReference type="Pfam" id="PF00078">
    <property type="entry name" value="RVT_1"/>
    <property type="match status" value="1"/>
</dbReference>
<dbReference type="EMBL" id="CAJHNJ030000016">
    <property type="protein sequence ID" value="CAG9114354.1"/>
    <property type="molecule type" value="Genomic_DNA"/>
</dbReference>
<evidence type="ECO:0000256" key="1">
    <source>
        <dbReference type="SAM" id="MobiDB-lite"/>
    </source>
</evidence>
<dbReference type="InterPro" id="IPR015943">
    <property type="entry name" value="WD40/YVTN_repeat-like_dom_sf"/>
</dbReference>
<dbReference type="Gene3D" id="3.30.70.270">
    <property type="match status" value="1"/>
</dbReference>
<dbReference type="PROSITE" id="PS50878">
    <property type="entry name" value="RT_POL"/>
    <property type="match status" value="1"/>
</dbReference>
<name>A0A8S4EG10_PLUXY</name>
<accession>A0A8S4EG10</accession>
<evidence type="ECO:0000313" key="4">
    <source>
        <dbReference type="Proteomes" id="UP000653454"/>
    </source>
</evidence>
<dbReference type="SUPFAM" id="SSF50998">
    <property type="entry name" value="Quinoprotein alcohol dehydrogenase-like"/>
    <property type="match status" value="1"/>
</dbReference>
<dbReference type="Gene3D" id="2.130.10.10">
    <property type="entry name" value="YVTN repeat-like/Quinoprotein amine dehydrogenase"/>
    <property type="match status" value="1"/>
</dbReference>